<dbReference type="PANTHER" id="PTHR33798">
    <property type="entry name" value="FLAVOPROTEIN OXYGENASE"/>
    <property type="match status" value="1"/>
</dbReference>
<dbReference type="InterPro" id="IPR002563">
    <property type="entry name" value="Flavin_Rdtase-like_dom"/>
</dbReference>
<feature type="domain" description="Flavin reductase like" evidence="5">
    <location>
        <begin position="20"/>
        <end position="169"/>
    </location>
</feature>
<gene>
    <name evidence="6" type="ORF">KS407_01450</name>
</gene>
<evidence type="ECO:0000256" key="2">
    <source>
        <dbReference type="ARBA" id="ARBA00022630"/>
    </source>
</evidence>
<comment type="caution">
    <text evidence="6">The sequence shown here is derived from an EMBL/GenBank/DDBJ whole genome shotgun (WGS) entry which is preliminary data.</text>
</comment>
<evidence type="ECO:0000256" key="3">
    <source>
        <dbReference type="ARBA" id="ARBA00022643"/>
    </source>
</evidence>
<dbReference type="Proteomes" id="UP000790580">
    <property type="component" value="Unassembled WGS sequence"/>
</dbReference>
<comment type="cofactor">
    <cofactor evidence="1">
        <name>FMN</name>
        <dbReference type="ChEBI" id="CHEBI:58210"/>
    </cofactor>
</comment>
<evidence type="ECO:0000256" key="1">
    <source>
        <dbReference type="ARBA" id="ARBA00001917"/>
    </source>
</evidence>
<accession>A0ABS6JPT2</accession>
<dbReference type="InterPro" id="IPR012349">
    <property type="entry name" value="Split_barrel_FMN-bd"/>
</dbReference>
<dbReference type="RefSeq" id="WP_088073560.1">
    <property type="nucleotide sequence ID" value="NZ_JAHQCR010000012.1"/>
</dbReference>
<evidence type="ECO:0000256" key="4">
    <source>
        <dbReference type="ARBA" id="ARBA00038054"/>
    </source>
</evidence>
<name>A0ABS6JPT2_9BACI</name>
<organism evidence="6 7">
    <name type="scientific">Evansella alkalicola</name>
    <dbReference type="NCBI Taxonomy" id="745819"/>
    <lineage>
        <taxon>Bacteria</taxon>
        <taxon>Bacillati</taxon>
        <taxon>Bacillota</taxon>
        <taxon>Bacilli</taxon>
        <taxon>Bacillales</taxon>
        <taxon>Bacillaceae</taxon>
        <taxon>Evansella</taxon>
    </lineage>
</organism>
<keyword evidence="2" id="KW-0285">Flavoprotein</keyword>
<dbReference type="Gene3D" id="2.30.110.10">
    <property type="entry name" value="Electron Transport, Fmn-binding Protein, Chain A"/>
    <property type="match status" value="1"/>
</dbReference>
<comment type="similarity">
    <text evidence="4">Belongs to the flavoredoxin family.</text>
</comment>
<reference evidence="6 7" key="1">
    <citation type="submission" date="2021-06" db="EMBL/GenBank/DDBJ databases">
        <title>Bacillus sp. RD4P76, an endophyte from a halophyte.</title>
        <authorList>
            <person name="Sun J.-Q."/>
        </authorList>
    </citation>
    <scope>NUCLEOTIDE SEQUENCE [LARGE SCALE GENOMIC DNA]</scope>
    <source>
        <strain evidence="6 7">JCM 17098</strain>
    </source>
</reference>
<protein>
    <submittedName>
        <fullName evidence="6">Flavin reductase family protein</fullName>
    </submittedName>
</protein>
<evidence type="ECO:0000259" key="5">
    <source>
        <dbReference type="SMART" id="SM00903"/>
    </source>
</evidence>
<keyword evidence="3" id="KW-0288">FMN</keyword>
<dbReference type="EMBL" id="JAHQCR010000012">
    <property type="protein sequence ID" value="MBU9720106.1"/>
    <property type="molecule type" value="Genomic_DNA"/>
</dbReference>
<dbReference type="Pfam" id="PF01613">
    <property type="entry name" value="Flavin_Reduct"/>
    <property type="match status" value="1"/>
</dbReference>
<sequence length="201" mass="22245">MLSLQPNALTKRENYHLLSTTIVPRPIAFVTSLSDSGVLNGAPFSFFNVVSAEPPLISISIGRKNGVKKDTARNILDNEEFVVHVTDETNVIGVNRTAANLPPDESEISLVDFNRVESTVVKVPGIAESPVRIECKLEKHLVFQEGETMTDFIIGRVVHYHIKEDMYVDGKVNPSEMKPVGRLGGAEYSKIGEVFELQRPK</sequence>
<dbReference type="PANTHER" id="PTHR33798:SF5">
    <property type="entry name" value="FLAVIN REDUCTASE LIKE DOMAIN-CONTAINING PROTEIN"/>
    <property type="match status" value="1"/>
</dbReference>
<keyword evidence="7" id="KW-1185">Reference proteome</keyword>
<evidence type="ECO:0000313" key="6">
    <source>
        <dbReference type="EMBL" id="MBU9720106.1"/>
    </source>
</evidence>
<dbReference type="SMART" id="SM00903">
    <property type="entry name" value="Flavin_Reduct"/>
    <property type="match status" value="1"/>
</dbReference>
<dbReference type="SUPFAM" id="SSF50475">
    <property type="entry name" value="FMN-binding split barrel"/>
    <property type="match status" value="1"/>
</dbReference>
<evidence type="ECO:0000313" key="7">
    <source>
        <dbReference type="Proteomes" id="UP000790580"/>
    </source>
</evidence>
<proteinExistence type="inferred from homology"/>